<dbReference type="EMBL" id="CP036262">
    <property type="protein sequence ID" value="QDS92099.1"/>
    <property type="molecule type" value="Genomic_DNA"/>
</dbReference>
<sequence>MNEKERSKLGEMVLSLPAKNKDTVARQHQIYSDSLRISRAMDRPNFTRVANDDLRQMAKMYDELFFEGRLLKLAADEGLKFGWSSRMTKNAGKTVTLYPHNYKRGDRRKFEIILSSALLFQTFSDIDRPVEVTGIVCRDRLQAMQRVLEHELVHLVEMLVWDDSSCSKSLFQRIANRAFGHTQHQHDLITQRERAARKFKIGVGSKVNFQFEGQPLQGVVNRITRRATVLVPDQAGALFDDGKRYRKYYVPLEHLRKRSA</sequence>
<gene>
    <name evidence="1" type="ORF">FF011L_08350</name>
</gene>
<organism evidence="1 2">
    <name type="scientific">Roseimaritima multifibrata</name>
    <dbReference type="NCBI Taxonomy" id="1930274"/>
    <lineage>
        <taxon>Bacteria</taxon>
        <taxon>Pseudomonadati</taxon>
        <taxon>Planctomycetota</taxon>
        <taxon>Planctomycetia</taxon>
        <taxon>Pirellulales</taxon>
        <taxon>Pirellulaceae</taxon>
        <taxon>Roseimaritima</taxon>
    </lineage>
</organism>
<evidence type="ECO:0008006" key="3">
    <source>
        <dbReference type="Google" id="ProtNLM"/>
    </source>
</evidence>
<dbReference type="RefSeq" id="WP_145350311.1">
    <property type="nucleotide sequence ID" value="NZ_CP036262.1"/>
</dbReference>
<keyword evidence="2" id="KW-1185">Reference proteome</keyword>
<protein>
    <recommendedName>
        <fullName evidence="3">SprT-like family protein</fullName>
    </recommendedName>
</protein>
<proteinExistence type="predicted"/>
<reference evidence="1 2" key="1">
    <citation type="submission" date="2019-02" db="EMBL/GenBank/DDBJ databases">
        <title>Deep-cultivation of Planctomycetes and their phenomic and genomic characterization uncovers novel biology.</title>
        <authorList>
            <person name="Wiegand S."/>
            <person name="Jogler M."/>
            <person name="Boedeker C."/>
            <person name="Pinto D."/>
            <person name="Vollmers J."/>
            <person name="Rivas-Marin E."/>
            <person name="Kohn T."/>
            <person name="Peeters S.H."/>
            <person name="Heuer A."/>
            <person name="Rast P."/>
            <person name="Oberbeckmann S."/>
            <person name="Bunk B."/>
            <person name="Jeske O."/>
            <person name="Meyerdierks A."/>
            <person name="Storesund J.E."/>
            <person name="Kallscheuer N."/>
            <person name="Luecker S."/>
            <person name="Lage O.M."/>
            <person name="Pohl T."/>
            <person name="Merkel B.J."/>
            <person name="Hornburger P."/>
            <person name="Mueller R.-W."/>
            <person name="Bruemmer F."/>
            <person name="Labrenz M."/>
            <person name="Spormann A.M."/>
            <person name="Op den Camp H."/>
            <person name="Overmann J."/>
            <person name="Amann R."/>
            <person name="Jetten M.S.M."/>
            <person name="Mascher T."/>
            <person name="Medema M.H."/>
            <person name="Devos D.P."/>
            <person name="Kaster A.-K."/>
            <person name="Ovreas L."/>
            <person name="Rohde M."/>
            <person name="Galperin M.Y."/>
            <person name="Jogler C."/>
        </authorList>
    </citation>
    <scope>NUCLEOTIDE SEQUENCE [LARGE SCALE GENOMIC DNA]</scope>
    <source>
        <strain evidence="1 2">FF011L</strain>
    </source>
</reference>
<dbReference type="KEGG" id="rml:FF011L_08350"/>
<name>A0A517MB34_9BACT</name>
<dbReference type="Proteomes" id="UP000320672">
    <property type="component" value="Chromosome"/>
</dbReference>
<dbReference type="AlphaFoldDB" id="A0A517MB34"/>
<dbReference type="OrthoDB" id="1900587at2"/>
<evidence type="ECO:0000313" key="2">
    <source>
        <dbReference type="Proteomes" id="UP000320672"/>
    </source>
</evidence>
<accession>A0A517MB34</accession>
<evidence type="ECO:0000313" key="1">
    <source>
        <dbReference type="EMBL" id="QDS92099.1"/>
    </source>
</evidence>